<dbReference type="AlphaFoldDB" id="A0A8S0YSA6"/>
<organism evidence="5 7">
    <name type="scientific">Arctia plantaginis</name>
    <name type="common">Wood tiger moth</name>
    <name type="synonym">Phalaena plantaginis</name>
    <dbReference type="NCBI Taxonomy" id="874455"/>
    <lineage>
        <taxon>Eukaryota</taxon>
        <taxon>Metazoa</taxon>
        <taxon>Ecdysozoa</taxon>
        <taxon>Arthropoda</taxon>
        <taxon>Hexapoda</taxon>
        <taxon>Insecta</taxon>
        <taxon>Pterygota</taxon>
        <taxon>Neoptera</taxon>
        <taxon>Endopterygota</taxon>
        <taxon>Lepidoptera</taxon>
        <taxon>Glossata</taxon>
        <taxon>Ditrysia</taxon>
        <taxon>Noctuoidea</taxon>
        <taxon>Erebidae</taxon>
        <taxon>Arctiinae</taxon>
        <taxon>Arctia</taxon>
    </lineage>
</organism>
<evidence type="ECO:0000313" key="7">
    <source>
        <dbReference type="Proteomes" id="UP000494106"/>
    </source>
</evidence>
<gene>
    <name evidence="6" type="ORF">APLA_LOCUS10463</name>
    <name evidence="5" type="ORF">APLA_LOCUS536</name>
</gene>
<keyword evidence="2 4" id="KW-0732">Signal</keyword>
<evidence type="ECO:0000313" key="8">
    <source>
        <dbReference type="Proteomes" id="UP000494256"/>
    </source>
</evidence>
<evidence type="ECO:0000256" key="4">
    <source>
        <dbReference type="SAM" id="SignalP"/>
    </source>
</evidence>
<dbReference type="InterPro" id="IPR050468">
    <property type="entry name" value="Cuticle_Struct_Prot"/>
</dbReference>
<dbReference type="Proteomes" id="UP000494256">
    <property type="component" value="Unassembled WGS sequence"/>
</dbReference>
<dbReference type="Pfam" id="PF00379">
    <property type="entry name" value="Chitin_bind_4"/>
    <property type="match status" value="1"/>
</dbReference>
<feature type="chain" id="PRO_5036272844" evidence="4">
    <location>
        <begin position="29"/>
        <end position="115"/>
    </location>
</feature>
<dbReference type="EMBL" id="CADEBC010000063">
    <property type="protein sequence ID" value="CAB3221312.1"/>
    <property type="molecule type" value="Genomic_DNA"/>
</dbReference>
<comment type="caution">
    <text evidence="5">The sequence shown here is derived from an EMBL/GenBank/DDBJ whole genome shotgun (WGS) entry which is preliminary data.</text>
</comment>
<dbReference type="Proteomes" id="UP000494106">
    <property type="component" value="Unassembled WGS sequence"/>
</dbReference>
<dbReference type="GO" id="GO:0062129">
    <property type="term" value="C:chitin-based extracellular matrix"/>
    <property type="evidence" value="ECO:0007669"/>
    <property type="project" value="TreeGrafter"/>
</dbReference>
<evidence type="ECO:0000256" key="2">
    <source>
        <dbReference type="ARBA" id="ARBA00022729"/>
    </source>
</evidence>
<keyword evidence="1 3" id="KW-0193">Cuticle</keyword>
<proteinExistence type="predicted"/>
<evidence type="ECO:0000256" key="1">
    <source>
        <dbReference type="ARBA" id="ARBA00022460"/>
    </source>
</evidence>
<evidence type="ECO:0000313" key="5">
    <source>
        <dbReference type="EMBL" id="CAB3221312.1"/>
    </source>
</evidence>
<dbReference type="InterPro" id="IPR000618">
    <property type="entry name" value="Insect_cuticle"/>
</dbReference>
<dbReference type="PROSITE" id="PS51155">
    <property type="entry name" value="CHIT_BIND_RR_2"/>
    <property type="match status" value="1"/>
</dbReference>
<accession>A0A8S0YSA6</accession>
<dbReference type="OrthoDB" id="8000451at2759"/>
<sequence>MVKGVRLNVCLAMVYMAFVTVHLTSCLGAQIKKNTYYNNGLGAYSFEYETSDGSYRREEGGLVSKGDTRYLVVRGEYGYKDSQGKKFSMTYLADANGYRPSINSNHIRFNDRRII</sequence>
<reference evidence="7 8" key="1">
    <citation type="submission" date="2020-04" db="EMBL/GenBank/DDBJ databases">
        <authorList>
            <person name="Wallbank WR R."/>
            <person name="Pardo Diaz C."/>
            <person name="Kozak K."/>
            <person name="Martin S."/>
            <person name="Jiggins C."/>
            <person name="Moest M."/>
            <person name="Warren A I."/>
            <person name="Byers J.R.P. K."/>
            <person name="Montejo-Kovacevich G."/>
            <person name="Yen C E."/>
        </authorList>
    </citation>
    <scope>NUCLEOTIDE SEQUENCE [LARGE SCALE GENOMIC DNA]</scope>
</reference>
<dbReference type="EMBL" id="CADEBD010000314">
    <property type="protein sequence ID" value="CAB3243643.1"/>
    <property type="molecule type" value="Genomic_DNA"/>
</dbReference>
<feature type="signal peptide" evidence="4">
    <location>
        <begin position="1"/>
        <end position="28"/>
    </location>
</feature>
<protein>
    <submittedName>
        <fullName evidence="5">Uncharacterized protein</fullName>
    </submittedName>
</protein>
<evidence type="ECO:0000313" key="6">
    <source>
        <dbReference type="EMBL" id="CAB3243643.1"/>
    </source>
</evidence>
<dbReference type="PRINTS" id="PR00947">
    <property type="entry name" value="CUTICLE"/>
</dbReference>
<evidence type="ECO:0000256" key="3">
    <source>
        <dbReference type="PROSITE-ProRule" id="PRU00497"/>
    </source>
</evidence>
<dbReference type="PANTHER" id="PTHR10380:SF218">
    <property type="entry name" value="ADULT CUTICLE PROTEIN 65AA-RELATED"/>
    <property type="match status" value="1"/>
</dbReference>
<dbReference type="PANTHER" id="PTHR10380">
    <property type="entry name" value="CUTICLE PROTEIN"/>
    <property type="match status" value="1"/>
</dbReference>
<dbReference type="GO" id="GO:0008010">
    <property type="term" value="F:structural constituent of chitin-based larval cuticle"/>
    <property type="evidence" value="ECO:0007669"/>
    <property type="project" value="TreeGrafter"/>
</dbReference>
<keyword evidence="7" id="KW-1185">Reference proteome</keyword>
<name>A0A8S0YSA6_ARCPL</name>